<dbReference type="EMBL" id="GBRH01198679">
    <property type="protein sequence ID" value="JAD99216.1"/>
    <property type="molecule type" value="Transcribed_RNA"/>
</dbReference>
<reference evidence="1" key="2">
    <citation type="journal article" date="2015" name="Data Brief">
        <title>Shoot transcriptome of the giant reed, Arundo donax.</title>
        <authorList>
            <person name="Barrero R.A."/>
            <person name="Guerrero F.D."/>
            <person name="Moolhuijzen P."/>
            <person name="Goolsby J.A."/>
            <person name="Tidwell J."/>
            <person name="Bellgard S.E."/>
            <person name="Bellgard M.I."/>
        </authorList>
    </citation>
    <scope>NUCLEOTIDE SEQUENCE</scope>
    <source>
        <tissue evidence="1">Shoot tissue taken approximately 20 cm above the soil surface</tissue>
    </source>
</reference>
<sequence length="25" mass="2806">MLPACRSLTRRSQQRGILTPYSSAL</sequence>
<evidence type="ECO:0000313" key="1">
    <source>
        <dbReference type="EMBL" id="JAD99216.1"/>
    </source>
</evidence>
<proteinExistence type="predicted"/>
<reference evidence="1" key="1">
    <citation type="submission" date="2014-09" db="EMBL/GenBank/DDBJ databases">
        <authorList>
            <person name="Magalhaes I.L.F."/>
            <person name="Oliveira U."/>
            <person name="Santos F.R."/>
            <person name="Vidigal T.H.D.A."/>
            <person name="Brescovit A.D."/>
            <person name="Santos A.J."/>
        </authorList>
    </citation>
    <scope>NUCLEOTIDE SEQUENCE</scope>
    <source>
        <tissue evidence="1">Shoot tissue taken approximately 20 cm above the soil surface</tissue>
    </source>
</reference>
<dbReference type="AlphaFoldDB" id="A0A0A9EGL0"/>
<accession>A0A0A9EGL0</accession>
<protein>
    <submittedName>
        <fullName evidence="1">Cl362_2b</fullName>
    </submittedName>
</protein>
<organism evidence="1">
    <name type="scientific">Arundo donax</name>
    <name type="common">Giant reed</name>
    <name type="synonym">Donax arundinaceus</name>
    <dbReference type="NCBI Taxonomy" id="35708"/>
    <lineage>
        <taxon>Eukaryota</taxon>
        <taxon>Viridiplantae</taxon>
        <taxon>Streptophyta</taxon>
        <taxon>Embryophyta</taxon>
        <taxon>Tracheophyta</taxon>
        <taxon>Spermatophyta</taxon>
        <taxon>Magnoliopsida</taxon>
        <taxon>Liliopsida</taxon>
        <taxon>Poales</taxon>
        <taxon>Poaceae</taxon>
        <taxon>PACMAD clade</taxon>
        <taxon>Arundinoideae</taxon>
        <taxon>Arundineae</taxon>
        <taxon>Arundo</taxon>
    </lineage>
</organism>
<name>A0A0A9EGL0_ARUDO</name>